<gene>
    <name evidence="2" type="ORF">CY34DRAFT_799638</name>
</gene>
<evidence type="ECO:0000313" key="2">
    <source>
        <dbReference type="EMBL" id="KIK47106.1"/>
    </source>
</evidence>
<dbReference type="InParanoid" id="A0A0D0AZI2"/>
<dbReference type="EMBL" id="KN835150">
    <property type="protein sequence ID" value="KIK47106.1"/>
    <property type="molecule type" value="Genomic_DNA"/>
</dbReference>
<dbReference type="AlphaFoldDB" id="A0A0D0AZI2"/>
<accession>A0A0D0AZI2</accession>
<dbReference type="Proteomes" id="UP000054485">
    <property type="component" value="Unassembled WGS sequence"/>
</dbReference>
<evidence type="ECO:0000259" key="1">
    <source>
        <dbReference type="Pfam" id="PF24626"/>
    </source>
</evidence>
<evidence type="ECO:0000313" key="3">
    <source>
        <dbReference type="Proteomes" id="UP000054485"/>
    </source>
</evidence>
<reference evidence="2 3" key="1">
    <citation type="submission" date="2014-04" db="EMBL/GenBank/DDBJ databases">
        <authorList>
            <consortium name="DOE Joint Genome Institute"/>
            <person name="Kuo A."/>
            <person name="Ruytinx J."/>
            <person name="Rineau F."/>
            <person name="Colpaert J."/>
            <person name="Kohler A."/>
            <person name="Nagy L.G."/>
            <person name="Floudas D."/>
            <person name="Copeland A."/>
            <person name="Barry K.W."/>
            <person name="Cichocki N."/>
            <person name="Veneault-Fourrey C."/>
            <person name="LaButti K."/>
            <person name="Lindquist E.A."/>
            <person name="Lipzen A."/>
            <person name="Lundell T."/>
            <person name="Morin E."/>
            <person name="Murat C."/>
            <person name="Sun H."/>
            <person name="Tunlid A."/>
            <person name="Henrissat B."/>
            <person name="Grigoriev I.V."/>
            <person name="Hibbett D.S."/>
            <person name="Martin F."/>
            <person name="Nordberg H.P."/>
            <person name="Cantor M.N."/>
            <person name="Hua S.X."/>
        </authorList>
    </citation>
    <scope>NUCLEOTIDE SEQUENCE [LARGE SCALE GENOMIC DNA]</scope>
    <source>
        <strain evidence="2 3">UH-Slu-Lm8-n1</strain>
    </source>
</reference>
<reference evidence="3" key="2">
    <citation type="submission" date="2015-01" db="EMBL/GenBank/DDBJ databases">
        <title>Evolutionary Origins and Diversification of the Mycorrhizal Mutualists.</title>
        <authorList>
            <consortium name="DOE Joint Genome Institute"/>
            <consortium name="Mycorrhizal Genomics Consortium"/>
            <person name="Kohler A."/>
            <person name="Kuo A."/>
            <person name="Nagy L.G."/>
            <person name="Floudas D."/>
            <person name="Copeland A."/>
            <person name="Barry K.W."/>
            <person name="Cichocki N."/>
            <person name="Veneault-Fourrey C."/>
            <person name="LaButti K."/>
            <person name="Lindquist E.A."/>
            <person name="Lipzen A."/>
            <person name="Lundell T."/>
            <person name="Morin E."/>
            <person name="Murat C."/>
            <person name="Riley R."/>
            <person name="Ohm R."/>
            <person name="Sun H."/>
            <person name="Tunlid A."/>
            <person name="Henrissat B."/>
            <person name="Grigoriev I.V."/>
            <person name="Hibbett D.S."/>
            <person name="Martin F."/>
        </authorList>
    </citation>
    <scope>NUCLEOTIDE SEQUENCE [LARGE SCALE GENOMIC DNA]</scope>
    <source>
        <strain evidence="3">UH-Slu-Lm8-n1</strain>
    </source>
</reference>
<dbReference type="Pfam" id="PF24626">
    <property type="entry name" value="SH3_Tf2-1"/>
    <property type="match status" value="1"/>
</dbReference>
<dbReference type="HOGENOM" id="CLU_180976_0_0_1"/>
<keyword evidence="3" id="KW-1185">Reference proteome</keyword>
<protein>
    <recommendedName>
        <fullName evidence="1">Tf2-1-like SH3-like domain-containing protein</fullName>
    </recommendedName>
</protein>
<dbReference type="InterPro" id="IPR056924">
    <property type="entry name" value="SH3_Tf2-1"/>
</dbReference>
<sequence length="100" mass="11291">MQKGDKHIAKFMPCYDSPYIILDMHPETSTYTLNLPNSPNIFPTFHSSQLRPFHPNDPTLFPSCDFPQPGPVVTKDGQMETLFDGSASEQMKTNGYHDVT</sequence>
<feature type="domain" description="Tf2-1-like SH3-like" evidence="1">
    <location>
        <begin position="9"/>
        <end position="54"/>
    </location>
</feature>
<proteinExistence type="predicted"/>
<dbReference type="OrthoDB" id="3268967at2759"/>
<name>A0A0D0AZI2_9AGAM</name>
<organism evidence="2 3">
    <name type="scientific">Suillus luteus UH-Slu-Lm8-n1</name>
    <dbReference type="NCBI Taxonomy" id="930992"/>
    <lineage>
        <taxon>Eukaryota</taxon>
        <taxon>Fungi</taxon>
        <taxon>Dikarya</taxon>
        <taxon>Basidiomycota</taxon>
        <taxon>Agaricomycotina</taxon>
        <taxon>Agaricomycetes</taxon>
        <taxon>Agaricomycetidae</taxon>
        <taxon>Boletales</taxon>
        <taxon>Suillineae</taxon>
        <taxon>Suillaceae</taxon>
        <taxon>Suillus</taxon>
    </lineage>
</organism>
<dbReference type="STRING" id="930992.A0A0D0AZI2"/>